<evidence type="ECO:0000256" key="2">
    <source>
        <dbReference type="ARBA" id="ARBA00022723"/>
    </source>
</evidence>
<reference evidence="14" key="1">
    <citation type="journal article" date="2017" name="Genome Biol.">
        <title>Comparative genomics reveals high biological diversity and specific adaptations in the industrially and medically important fungal genus Aspergillus.</title>
        <authorList>
            <person name="de Vries R.P."/>
            <person name="Riley R."/>
            <person name="Wiebenga A."/>
            <person name="Aguilar-Osorio G."/>
            <person name="Amillis S."/>
            <person name="Uchima C.A."/>
            <person name="Anderluh G."/>
            <person name="Asadollahi M."/>
            <person name="Askin M."/>
            <person name="Barry K."/>
            <person name="Battaglia E."/>
            <person name="Bayram O."/>
            <person name="Benocci T."/>
            <person name="Braus-Stromeyer S.A."/>
            <person name="Caldana C."/>
            <person name="Canovas D."/>
            <person name="Cerqueira G.C."/>
            <person name="Chen F."/>
            <person name="Chen W."/>
            <person name="Choi C."/>
            <person name="Clum A."/>
            <person name="Dos Santos R.A."/>
            <person name="Damasio A.R."/>
            <person name="Diallinas G."/>
            <person name="Emri T."/>
            <person name="Fekete E."/>
            <person name="Flipphi M."/>
            <person name="Freyberg S."/>
            <person name="Gallo A."/>
            <person name="Gournas C."/>
            <person name="Habgood R."/>
            <person name="Hainaut M."/>
            <person name="Harispe M.L."/>
            <person name="Henrissat B."/>
            <person name="Hilden K.S."/>
            <person name="Hope R."/>
            <person name="Hossain A."/>
            <person name="Karabika E."/>
            <person name="Karaffa L."/>
            <person name="Karanyi Z."/>
            <person name="Krasevec N."/>
            <person name="Kuo A."/>
            <person name="Kusch H."/>
            <person name="LaButti K."/>
            <person name="Lagendijk E.L."/>
            <person name="Lapidus A."/>
            <person name="Levasseur A."/>
            <person name="Lindquist E."/>
            <person name="Lipzen A."/>
            <person name="Logrieco A.F."/>
            <person name="MacCabe A."/>
            <person name="Maekelae M.R."/>
            <person name="Malavazi I."/>
            <person name="Melin P."/>
            <person name="Meyer V."/>
            <person name="Mielnichuk N."/>
            <person name="Miskei M."/>
            <person name="Molnar A.P."/>
            <person name="Mule G."/>
            <person name="Ngan C.Y."/>
            <person name="Orejas M."/>
            <person name="Orosz E."/>
            <person name="Ouedraogo J.P."/>
            <person name="Overkamp K.M."/>
            <person name="Park H.-S."/>
            <person name="Perrone G."/>
            <person name="Piumi F."/>
            <person name="Punt P.J."/>
            <person name="Ram A.F."/>
            <person name="Ramon A."/>
            <person name="Rauscher S."/>
            <person name="Record E."/>
            <person name="Riano-Pachon D.M."/>
            <person name="Robert V."/>
            <person name="Roehrig J."/>
            <person name="Ruller R."/>
            <person name="Salamov A."/>
            <person name="Salih N.S."/>
            <person name="Samson R.A."/>
            <person name="Sandor E."/>
            <person name="Sanguinetti M."/>
            <person name="Schuetze T."/>
            <person name="Sepcic K."/>
            <person name="Shelest E."/>
            <person name="Sherlock G."/>
            <person name="Sophianopoulou V."/>
            <person name="Squina F.M."/>
            <person name="Sun H."/>
            <person name="Susca A."/>
            <person name="Todd R.B."/>
            <person name="Tsang A."/>
            <person name="Unkles S.E."/>
            <person name="van de Wiele N."/>
            <person name="van Rossen-Uffink D."/>
            <person name="Oliveira J.V."/>
            <person name="Vesth T.C."/>
            <person name="Visser J."/>
            <person name="Yu J.-H."/>
            <person name="Zhou M."/>
            <person name="Andersen M.R."/>
            <person name="Archer D.B."/>
            <person name="Baker S.E."/>
            <person name="Benoit I."/>
            <person name="Brakhage A.A."/>
            <person name="Braus G.H."/>
            <person name="Fischer R."/>
            <person name="Frisvad J.C."/>
            <person name="Goldman G.H."/>
            <person name="Houbraken J."/>
            <person name="Oakley B."/>
            <person name="Pocsi I."/>
            <person name="Scazzocchio C."/>
            <person name="Seiboth B."/>
            <person name="vanKuyk P.A."/>
            <person name="Wortman J."/>
            <person name="Dyer P.S."/>
            <person name="Grigoriev I.V."/>
        </authorList>
    </citation>
    <scope>NUCLEOTIDE SEQUENCE [LARGE SCALE GENOMIC DNA]</scope>
    <source>
        <strain evidence="14">CBS 593.65</strain>
    </source>
</reference>
<gene>
    <name evidence="13" type="ORF">ASPSYDRAFT_30762</name>
</gene>
<comment type="subcellular location">
    <subcellularLocation>
        <location evidence="1">Nucleus</location>
    </subcellularLocation>
</comment>
<dbReference type="Pfam" id="PF00172">
    <property type="entry name" value="Zn_clus"/>
    <property type="match status" value="1"/>
</dbReference>
<dbReference type="GO" id="GO:0000976">
    <property type="term" value="F:transcription cis-regulatory region binding"/>
    <property type="evidence" value="ECO:0007669"/>
    <property type="project" value="TreeGrafter"/>
</dbReference>
<dbReference type="InterPro" id="IPR036864">
    <property type="entry name" value="Zn2-C6_fun-type_DNA-bd_sf"/>
</dbReference>
<evidence type="ECO:0000256" key="9">
    <source>
        <dbReference type="ARBA" id="ARBA00041135"/>
    </source>
</evidence>
<dbReference type="CDD" id="cd12148">
    <property type="entry name" value="fungal_TF_MHR"/>
    <property type="match status" value="1"/>
</dbReference>
<feature type="domain" description="Zn(2)-C6 fungal-type" evidence="12">
    <location>
        <begin position="11"/>
        <end position="44"/>
    </location>
</feature>
<dbReference type="CDD" id="cd00067">
    <property type="entry name" value="GAL4"/>
    <property type="match status" value="1"/>
</dbReference>
<dbReference type="EMBL" id="KV878585">
    <property type="protein sequence ID" value="OJJ59944.1"/>
    <property type="molecule type" value="Genomic_DNA"/>
</dbReference>
<evidence type="ECO:0000256" key="4">
    <source>
        <dbReference type="ARBA" id="ARBA00023015"/>
    </source>
</evidence>
<evidence type="ECO:0000313" key="14">
    <source>
        <dbReference type="Proteomes" id="UP000184356"/>
    </source>
</evidence>
<evidence type="ECO:0000256" key="1">
    <source>
        <dbReference type="ARBA" id="ARBA00004123"/>
    </source>
</evidence>
<dbReference type="SUPFAM" id="SSF57701">
    <property type="entry name" value="Zn2/Cys6 DNA-binding domain"/>
    <property type="match status" value="1"/>
</dbReference>
<evidence type="ECO:0000259" key="12">
    <source>
        <dbReference type="PROSITE" id="PS50048"/>
    </source>
</evidence>
<organism evidence="13 14">
    <name type="scientific">Aspergillus sydowii CBS 593.65</name>
    <dbReference type="NCBI Taxonomy" id="1036612"/>
    <lineage>
        <taxon>Eukaryota</taxon>
        <taxon>Fungi</taxon>
        <taxon>Dikarya</taxon>
        <taxon>Ascomycota</taxon>
        <taxon>Pezizomycotina</taxon>
        <taxon>Eurotiomycetes</taxon>
        <taxon>Eurotiomycetidae</taxon>
        <taxon>Eurotiales</taxon>
        <taxon>Aspergillaceae</taxon>
        <taxon>Aspergillus</taxon>
        <taxon>Aspergillus subgen. Nidulantes</taxon>
    </lineage>
</organism>
<dbReference type="GO" id="GO:0005634">
    <property type="term" value="C:nucleus"/>
    <property type="evidence" value="ECO:0007669"/>
    <property type="project" value="UniProtKB-SubCell"/>
</dbReference>
<keyword evidence="5" id="KW-0238">DNA-binding</keyword>
<accession>A0A1L9TKI3</accession>
<keyword evidence="4" id="KW-0805">Transcription regulation</keyword>
<evidence type="ECO:0000256" key="6">
    <source>
        <dbReference type="ARBA" id="ARBA00023163"/>
    </source>
</evidence>
<keyword evidence="6" id="KW-0804">Transcription</keyword>
<keyword evidence="2" id="KW-0479">Metal-binding</keyword>
<dbReference type="GO" id="GO:0008270">
    <property type="term" value="F:zinc ion binding"/>
    <property type="evidence" value="ECO:0007669"/>
    <property type="project" value="InterPro"/>
</dbReference>
<dbReference type="AlphaFoldDB" id="A0A1L9TKI3"/>
<sequence length="571" mass="63445">MPPDRGRASKACASCRKQKTRCYESGTSGAPCLRCERLNQRCSFTADVIREEPTPSGSGTDARLERLEKTVSQLLNRLGEDPSQFTHDNPAEVNPAQIISPGSGNPAPKDHDSAAAPVMVIRDLAADTGIELANTTQPVSVDKLVPADLAVDLISIFSEHYGRWVLFDPDDDTHSLLSRVRKSPLLFCACCLIAVRHTSQDIAASLAPKLYESARSLVQNALLVSPQPIEFFQAVIILCMWSTTVGQVPLSIDSWLLSGFSLQHCQSSSLFSVVANPSSAASEIDKPALNIWFLWNHICLVHLHYCVGTSRRSMLQDWHITRCRAIVDSDRATNYELRMVAEIHLYRTVYDLLAGPTDISQSVAGLLTWRKEWQFVLGAEQPRAQFLMMGFHFSHLLLYDRCLKSKSARAQESMVSEMIRHATAIIRLAIDTMDERTRHLSDHIYHMITFAAIIICRIIGAPEHHSEIINDVKELDTMVSTLVQWLQSIGLPCHAAHTFGTIIAQVQQKARPQVDATTSSPVETGDILPDELTRLYFPEFLAVGATPNGSWDLAPNFSFFPQDYPLPDGMN</sequence>
<evidence type="ECO:0000256" key="5">
    <source>
        <dbReference type="ARBA" id="ARBA00023125"/>
    </source>
</evidence>
<dbReference type="PANTHER" id="PTHR31845:SF34">
    <property type="entry name" value="TRANSCRIPTIONAL ACTIVATOR OF PROTEASES PRTT"/>
    <property type="match status" value="1"/>
</dbReference>
<proteinExistence type="inferred from homology"/>
<dbReference type="Proteomes" id="UP000184356">
    <property type="component" value="Unassembled WGS sequence"/>
</dbReference>
<evidence type="ECO:0000256" key="7">
    <source>
        <dbReference type="ARBA" id="ARBA00023242"/>
    </source>
</evidence>
<dbReference type="SMART" id="SM00066">
    <property type="entry name" value="GAL4"/>
    <property type="match status" value="1"/>
</dbReference>
<dbReference type="STRING" id="1036612.A0A1L9TKI3"/>
<feature type="region of interest" description="Disordered" evidence="11">
    <location>
        <begin position="81"/>
        <end position="111"/>
    </location>
</feature>
<comment type="similarity">
    <text evidence="8">Belongs to the prtT family.</text>
</comment>
<evidence type="ECO:0000256" key="3">
    <source>
        <dbReference type="ARBA" id="ARBA00022833"/>
    </source>
</evidence>
<dbReference type="PROSITE" id="PS00463">
    <property type="entry name" value="ZN2_CY6_FUNGAL_1"/>
    <property type="match status" value="1"/>
</dbReference>
<dbReference type="Gene3D" id="4.10.240.10">
    <property type="entry name" value="Zn(2)-C6 fungal-type DNA-binding domain"/>
    <property type="match status" value="1"/>
</dbReference>
<protein>
    <recommendedName>
        <fullName evidence="9">Transcriptional activator of proteases prtT</fullName>
    </recommendedName>
    <alternativeName>
        <fullName evidence="10">Zn(2)-C6 zinc finger-containing protein prtT</fullName>
    </alternativeName>
</protein>
<evidence type="ECO:0000256" key="8">
    <source>
        <dbReference type="ARBA" id="ARBA00038134"/>
    </source>
</evidence>
<keyword evidence="3" id="KW-0862">Zinc</keyword>
<dbReference type="PANTHER" id="PTHR31845">
    <property type="entry name" value="FINGER DOMAIN PROTEIN, PUTATIVE-RELATED"/>
    <property type="match status" value="1"/>
</dbReference>
<dbReference type="GeneID" id="63760885"/>
<keyword evidence="7" id="KW-0539">Nucleus</keyword>
<evidence type="ECO:0000313" key="13">
    <source>
        <dbReference type="EMBL" id="OJJ59944.1"/>
    </source>
</evidence>
<name>A0A1L9TKI3_9EURO</name>
<keyword evidence="14" id="KW-1185">Reference proteome</keyword>
<dbReference type="OrthoDB" id="2595934at2759"/>
<dbReference type="PROSITE" id="PS50048">
    <property type="entry name" value="ZN2_CY6_FUNGAL_2"/>
    <property type="match status" value="1"/>
</dbReference>
<dbReference type="InterPro" id="IPR001138">
    <property type="entry name" value="Zn2Cys6_DnaBD"/>
</dbReference>
<dbReference type="InterPro" id="IPR051089">
    <property type="entry name" value="prtT"/>
</dbReference>
<dbReference type="RefSeq" id="XP_040703750.1">
    <property type="nucleotide sequence ID" value="XM_040844812.1"/>
</dbReference>
<evidence type="ECO:0000256" key="10">
    <source>
        <dbReference type="ARBA" id="ARBA00042461"/>
    </source>
</evidence>
<dbReference type="GO" id="GO:0000981">
    <property type="term" value="F:DNA-binding transcription factor activity, RNA polymerase II-specific"/>
    <property type="evidence" value="ECO:0007669"/>
    <property type="project" value="InterPro"/>
</dbReference>
<dbReference type="VEuPathDB" id="FungiDB:ASPSYDRAFT_30762"/>
<evidence type="ECO:0000256" key="11">
    <source>
        <dbReference type="SAM" id="MobiDB-lite"/>
    </source>
</evidence>